<dbReference type="InParanoid" id="A0A2T3A0G2"/>
<reference evidence="1 2" key="1">
    <citation type="journal article" date="2018" name="Mycol. Prog.">
        <title>Coniella lustricola, a new species from submerged detritus.</title>
        <authorList>
            <person name="Raudabaugh D.B."/>
            <person name="Iturriaga T."/>
            <person name="Carver A."/>
            <person name="Mondo S."/>
            <person name="Pangilinan J."/>
            <person name="Lipzen A."/>
            <person name="He G."/>
            <person name="Amirebrahimi M."/>
            <person name="Grigoriev I.V."/>
            <person name="Miller A.N."/>
        </authorList>
    </citation>
    <scope>NUCLEOTIDE SEQUENCE [LARGE SCALE GENOMIC DNA]</scope>
    <source>
        <strain evidence="1 2">B22-T-1</strain>
    </source>
</reference>
<protein>
    <recommendedName>
        <fullName evidence="3">Alpha/Beta hydrolase protein</fullName>
    </recommendedName>
</protein>
<organism evidence="1 2">
    <name type="scientific">Coniella lustricola</name>
    <dbReference type="NCBI Taxonomy" id="2025994"/>
    <lineage>
        <taxon>Eukaryota</taxon>
        <taxon>Fungi</taxon>
        <taxon>Dikarya</taxon>
        <taxon>Ascomycota</taxon>
        <taxon>Pezizomycotina</taxon>
        <taxon>Sordariomycetes</taxon>
        <taxon>Sordariomycetidae</taxon>
        <taxon>Diaporthales</taxon>
        <taxon>Schizoparmaceae</taxon>
        <taxon>Coniella</taxon>
    </lineage>
</organism>
<gene>
    <name evidence="1" type="ORF">BD289DRAFT_346395</name>
</gene>
<feature type="non-terminal residue" evidence="1">
    <location>
        <position position="352"/>
    </location>
</feature>
<dbReference type="PANTHER" id="PTHR47381">
    <property type="entry name" value="ALPHA/BETA-HYDROLASES SUPERFAMILY PROTEIN"/>
    <property type="match status" value="1"/>
</dbReference>
<dbReference type="OrthoDB" id="2152248at2759"/>
<dbReference type="Gene3D" id="3.40.50.1820">
    <property type="entry name" value="alpha/beta hydrolase"/>
    <property type="match status" value="1"/>
</dbReference>
<keyword evidence="2" id="KW-1185">Reference proteome</keyword>
<dbReference type="PANTHER" id="PTHR47381:SF3">
    <property type="entry name" value="ALPHA_BETA-HYDROLASES SUPERFAMILY PROTEIN"/>
    <property type="match status" value="1"/>
</dbReference>
<dbReference type="InterPro" id="IPR029058">
    <property type="entry name" value="AB_hydrolase_fold"/>
</dbReference>
<dbReference type="Proteomes" id="UP000241462">
    <property type="component" value="Unassembled WGS sequence"/>
</dbReference>
<feature type="non-terminal residue" evidence="1">
    <location>
        <position position="1"/>
    </location>
</feature>
<evidence type="ECO:0000313" key="2">
    <source>
        <dbReference type="Proteomes" id="UP000241462"/>
    </source>
</evidence>
<dbReference type="SUPFAM" id="SSF53474">
    <property type="entry name" value="alpha/beta-Hydrolases"/>
    <property type="match status" value="1"/>
</dbReference>
<dbReference type="AlphaFoldDB" id="A0A2T3A0G2"/>
<sequence>GLPNPPAVSMQTIAITGILVDIYGLEELPFASQDNPTPTKVSVLWLHNPRLGDRSRMAFMAKHVIGEYNKTRPEGANRGLIAAAFDQRNHGSRKVHDLANLAWKQGNAHHAQDMFGIISGTVVDTSLLIDALPGYLFLAARSDAPPPAIIDQHICLGVSLGGHSTWQALFADPRIVAGVSIIGCPDFQLLMADRARLTKLASYDPETKGAGFLGAAQFPPALVAQCARFDPKGIVFGTRDVPRLNTNSSEGVAADNDKEHQQQERERIRGVLDKHVRGKKLLMCTGGDDKLVPWRCSEPFTDWFVDAAQTWYADGGLSVDNRIYPGRGHECSTEMVQDAARFVCEVVNGAEA</sequence>
<accession>A0A2T3A0G2</accession>
<proteinExistence type="predicted"/>
<dbReference type="EMBL" id="KZ678526">
    <property type="protein sequence ID" value="PSR80564.1"/>
    <property type="molecule type" value="Genomic_DNA"/>
</dbReference>
<evidence type="ECO:0008006" key="3">
    <source>
        <dbReference type="Google" id="ProtNLM"/>
    </source>
</evidence>
<evidence type="ECO:0000313" key="1">
    <source>
        <dbReference type="EMBL" id="PSR80564.1"/>
    </source>
</evidence>
<name>A0A2T3A0G2_9PEZI</name>
<dbReference type="STRING" id="2025994.A0A2T3A0G2"/>